<evidence type="ECO:0000313" key="2">
    <source>
        <dbReference type="Proteomes" id="UP000238274"/>
    </source>
</evidence>
<keyword evidence="2" id="KW-1185">Reference proteome</keyword>
<organism evidence="1 2">
    <name type="scientific">Puccinia striiformis</name>
    <dbReference type="NCBI Taxonomy" id="27350"/>
    <lineage>
        <taxon>Eukaryota</taxon>
        <taxon>Fungi</taxon>
        <taxon>Dikarya</taxon>
        <taxon>Basidiomycota</taxon>
        <taxon>Pucciniomycotina</taxon>
        <taxon>Pucciniomycetes</taxon>
        <taxon>Pucciniales</taxon>
        <taxon>Pucciniaceae</taxon>
        <taxon>Puccinia</taxon>
    </lineage>
</organism>
<evidence type="ECO:0000313" key="1">
    <source>
        <dbReference type="EMBL" id="POV96143.1"/>
    </source>
</evidence>
<dbReference type="Proteomes" id="UP000238274">
    <property type="component" value="Unassembled WGS sequence"/>
</dbReference>
<name>A0A2S4UFR0_9BASI</name>
<proteinExistence type="predicted"/>
<dbReference type="AlphaFoldDB" id="A0A2S4UFR0"/>
<reference evidence="2" key="2">
    <citation type="journal article" date="2018" name="BMC Genomics">
        <title>Genomic insights into host adaptation between the wheat stripe rust pathogen (Puccinia striiformis f. sp. tritici) and the barley stripe rust pathogen (Puccinia striiformis f. sp. hordei).</title>
        <authorList>
            <person name="Xia C."/>
            <person name="Wang M."/>
            <person name="Yin C."/>
            <person name="Cornejo O.E."/>
            <person name="Hulbert S.H."/>
            <person name="Chen X."/>
        </authorList>
    </citation>
    <scope>NUCLEOTIDE SEQUENCE [LARGE SCALE GENOMIC DNA]</scope>
    <source>
        <strain evidence="2">93TX-2</strain>
    </source>
</reference>
<reference evidence="1 2" key="1">
    <citation type="submission" date="2017-12" db="EMBL/GenBank/DDBJ databases">
        <title>Gene loss provides genomic basis for host adaptation in cereal stripe rust fungi.</title>
        <authorList>
            <person name="Xia C."/>
        </authorList>
    </citation>
    <scope>NUCLEOTIDE SEQUENCE [LARGE SCALE GENOMIC DNA]</scope>
    <source>
        <strain evidence="1 2">93TX-2</strain>
    </source>
</reference>
<accession>A0A2S4UFR0</accession>
<comment type="caution">
    <text evidence="1">The sequence shown here is derived from an EMBL/GenBank/DDBJ whole genome shotgun (WGS) entry which is preliminary data.</text>
</comment>
<gene>
    <name evidence="1" type="ORF">PSHT_15297</name>
</gene>
<dbReference type="EMBL" id="PKSM01000382">
    <property type="protein sequence ID" value="POV96143.1"/>
    <property type="molecule type" value="Genomic_DNA"/>
</dbReference>
<protein>
    <submittedName>
        <fullName evidence="1">Uncharacterized protein</fullName>
    </submittedName>
</protein>
<dbReference type="VEuPathDB" id="FungiDB:PSTT_12896"/>
<reference evidence="2" key="3">
    <citation type="journal article" date="2018" name="Mol. Plant Microbe Interact.">
        <title>Genome sequence resources for the wheat stripe rust pathogen (Puccinia striiformis f. sp. tritici) and the barley stripe rust pathogen (Puccinia striiformis f. sp. hordei).</title>
        <authorList>
            <person name="Xia C."/>
            <person name="Wang M."/>
            <person name="Yin C."/>
            <person name="Cornejo O.E."/>
            <person name="Hulbert S.H."/>
            <person name="Chen X."/>
        </authorList>
    </citation>
    <scope>NUCLEOTIDE SEQUENCE [LARGE SCALE GENOMIC DNA]</scope>
    <source>
        <strain evidence="2">93TX-2</strain>
    </source>
</reference>
<sequence length="276" mass="31036">MVSYRLVVSLFNMGRSLQQAGKPAPLDITCSRKKQIHPVDCVSAYQKIIYDGDSTLDINESSLERLLEPALYTRIENPKFLKVIITLKPLCQTDQHVDVYFFRNPSSFLNRPKAKIEDAFNRMGAKCNGFAGWASLPGFDGVQLWVRHHTRGGVRYEDDMELHHPFCYADTERKLVVADCMEAYRLLPTNPEGRFVTTDTHQIMNTVHVDFKSCAVWVYTSDGSKIAALKKDLDGLPEKLMGECNTKGGILLTKGAVGKNGNLILGAYYPGIELWN</sequence>
<dbReference type="VEuPathDB" id="FungiDB:PSHT_15297"/>